<dbReference type="Pfam" id="PF17953">
    <property type="entry name" value="Csm4_C"/>
    <property type="match status" value="1"/>
</dbReference>
<dbReference type="GO" id="GO:0003723">
    <property type="term" value="F:RNA binding"/>
    <property type="evidence" value="ECO:0007669"/>
    <property type="project" value="UniProtKB-KW"/>
</dbReference>
<keyword evidence="3" id="KW-0694">RNA-binding</keyword>
<evidence type="ECO:0000256" key="3">
    <source>
        <dbReference type="ARBA" id="ARBA00022884"/>
    </source>
</evidence>
<dbReference type="NCBIfam" id="TIGR01903">
    <property type="entry name" value="cas5_csm4"/>
    <property type="match status" value="1"/>
</dbReference>
<sequence length="251" mass="28802">KNGNLPLKKLLEQFKKEEPPFLISSAFYFRSTDKGTTYYLPKPLVDDPKLMELKDVRHLELADFVRIARGERFEGKLPQDPEDEIVKPLYSPRISLDRINSGSNLFHAETITFRNGGLYFIIHLKDISLLPTLRLSLNLLAEAGLGGERSTGCGLFEWEELSIEKDPQWEPLWELEKESNKKFCLISLCFPRKEEVNNLIGYNLVLRKGWIYSTSTNLQLKRKTCQMLGEGSIFSKEPKGDMADVTPGEFK</sequence>
<evidence type="ECO:0000256" key="1">
    <source>
        <dbReference type="ARBA" id="ARBA00005772"/>
    </source>
</evidence>
<keyword evidence="4" id="KW-0051">Antiviral defense</keyword>
<dbReference type="InterPro" id="IPR005510">
    <property type="entry name" value="Csm4"/>
</dbReference>
<dbReference type="AlphaFoldDB" id="X0Y2C0"/>
<reference evidence="6" key="1">
    <citation type="journal article" date="2014" name="Front. Microbiol.">
        <title>High frequency of phylogenetically diverse reductive dehalogenase-homologous genes in deep subseafloor sedimentary metagenomes.</title>
        <authorList>
            <person name="Kawai M."/>
            <person name="Futagami T."/>
            <person name="Toyoda A."/>
            <person name="Takaki Y."/>
            <person name="Nishi S."/>
            <person name="Hori S."/>
            <person name="Arai W."/>
            <person name="Tsubouchi T."/>
            <person name="Morono Y."/>
            <person name="Uchiyama I."/>
            <person name="Ito T."/>
            <person name="Fujiyama A."/>
            <person name="Inagaki F."/>
            <person name="Takami H."/>
        </authorList>
    </citation>
    <scope>NUCLEOTIDE SEQUENCE</scope>
    <source>
        <strain evidence="6">Expedition CK06-06</strain>
    </source>
</reference>
<proteinExistence type="inferred from homology"/>
<dbReference type="GO" id="GO:0051607">
    <property type="term" value="P:defense response to virus"/>
    <property type="evidence" value="ECO:0007669"/>
    <property type="project" value="UniProtKB-KW"/>
</dbReference>
<organism evidence="6">
    <name type="scientific">marine sediment metagenome</name>
    <dbReference type="NCBI Taxonomy" id="412755"/>
    <lineage>
        <taxon>unclassified sequences</taxon>
        <taxon>metagenomes</taxon>
        <taxon>ecological metagenomes</taxon>
    </lineage>
</organism>
<dbReference type="EMBL" id="BARS01042645">
    <property type="protein sequence ID" value="GAG31041.1"/>
    <property type="molecule type" value="Genomic_DNA"/>
</dbReference>
<comment type="similarity">
    <text evidence="1">Belongs to the CRISPR-associated Csm4 family.</text>
</comment>
<gene>
    <name evidence="6" type="ORF">S01H1_64682</name>
</gene>
<feature type="non-terminal residue" evidence="6">
    <location>
        <position position="251"/>
    </location>
</feature>
<protein>
    <recommendedName>
        <fullName evidence="2">CRISPR system Cms protein Csm4</fullName>
    </recommendedName>
</protein>
<evidence type="ECO:0000259" key="5">
    <source>
        <dbReference type="Pfam" id="PF17953"/>
    </source>
</evidence>
<evidence type="ECO:0000256" key="2">
    <source>
        <dbReference type="ARBA" id="ARBA00016109"/>
    </source>
</evidence>
<feature type="non-terminal residue" evidence="6">
    <location>
        <position position="1"/>
    </location>
</feature>
<accession>X0Y2C0</accession>
<name>X0Y2C0_9ZZZZ</name>
<dbReference type="InterPro" id="IPR040932">
    <property type="entry name" value="Csm4_C"/>
</dbReference>
<feature type="domain" description="Csm4 C-terminal" evidence="5">
    <location>
        <begin position="179"/>
        <end position="250"/>
    </location>
</feature>
<evidence type="ECO:0000313" key="6">
    <source>
        <dbReference type="EMBL" id="GAG31041.1"/>
    </source>
</evidence>
<evidence type="ECO:0000256" key="4">
    <source>
        <dbReference type="ARBA" id="ARBA00023118"/>
    </source>
</evidence>
<comment type="caution">
    <text evidence="6">The sequence shown here is derived from an EMBL/GenBank/DDBJ whole genome shotgun (WGS) entry which is preliminary data.</text>
</comment>